<feature type="region of interest" description="Disordered" evidence="1">
    <location>
        <begin position="392"/>
        <end position="417"/>
    </location>
</feature>
<accession>A0AAU7KHF0</accession>
<reference evidence="2" key="1">
    <citation type="submission" date="2022-06" db="EMBL/GenBank/DDBJ databases">
        <title>A novel DMS-producing enzyme.</title>
        <authorList>
            <person name="Zhang Y."/>
        </authorList>
    </citation>
    <scope>NUCLEOTIDE SEQUENCE</scope>
    <source>
        <strain evidence="2">RT37</strain>
    </source>
</reference>
<organism evidence="2">
    <name type="scientific">Halomonas sp. RT37</name>
    <dbReference type="NCBI Taxonomy" id="2950872"/>
    <lineage>
        <taxon>Bacteria</taxon>
        <taxon>Pseudomonadati</taxon>
        <taxon>Pseudomonadota</taxon>
        <taxon>Gammaproteobacteria</taxon>
        <taxon>Oceanospirillales</taxon>
        <taxon>Halomonadaceae</taxon>
        <taxon>Halomonas</taxon>
    </lineage>
</organism>
<name>A0AAU7KHF0_9GAMM</name>
<dbReference type="InterPro" id="IPR007833">
    <property type="entry name" value="Capsule_polysaccharide_synth"/>
</dbReference>
<feature type="compositionally biased region" description="Basic and acidic residues" evidence="1">
    <location>
        <begin position="1"/>
        <end position="12"/>
    </location>
</feature>
<dbReference type="Pfam" id="PF05159">
    <property type="entry name" value="Capsule_synth"/>
    <property type="match status" value="2"/>
</dbReference>
<feature type="compositionally biased region" description="Low complexity" evidence="1">
    <location>
        <begin position="392"/>
        <end position="408"/>
    </location>
</feature>
<evidence type="ECO:0000256" key="1">
    <source>
        <dbReference type="SAM" id="MobiDB-lite"/>
    </source>
</evidence>
<dbReference type="RefSeq" id="WP_348827254.1">
    <property type="nucleotide sequence ID" value="NZ_CP098827.1"/>
</dbReference>
<dbReference type="AlphaFoldDB" id="A0AAU7KHF0"/>
<dbReference type="CDD" id="cd16440">
    <property type="entry name" value="beta_Kdo_transferase_KpsC_1"/>
    <property type="match status" value="1"/>
</dbReference>
<proteinExistence type="predicted"/>
<sequence>MGASPHTDEQDRQPTALTATYASTDNHAPTDDQAPTDNQALTATDALARLPILAPCLPEFSRIRPWRQRHRCRPAAVLGWGNRGTTRRARRLATDKGLPFVALEDGFLRSWGPADEGFASLSLVVDHSGIHYDASRPSDLETLINHAYIDATEEVRANALMARLRLARLSKYNHAPDIRLEDSSRSRVLVVDQTRDDASIVGGGASEATFVRMLEQALESHPEAEILIKIHPEVIAGRRQGHLLGAAGRPRCRLITDDINPWALFDVVEAVHVVTSQLGFEALLAGLPVTCHGLPFYAGWGLTQDRQRCARRQRPASLARVFAAAYLRYTRYANPYTGEPATLGDTLDLLEDQRRQIQRGAGHWRCYGLSRWKRGFVTDFLGPLSRVEQLPLSSLKSTDSSSETASDPAPTPVNHLVWGSQYPRRDDVHRMEDGFLRSVGLGIDLTRPLSLVIDGAGIHYDPTRPSELEELIENGEFSPRDHLRARSLISRLVQRGLSKYNDGHDASPKPGLPALPSDRPRLLVIGQVESDASVRHGACEIHTNRALLAEVRRRHPNAFLLYRPHPDVVAGVRQGEQVPAEAYDVLAAEGNITALIDQVDEVHTLTSLAGFEALLRSRPVITYGLPFYAGWGLTRDEAATPPRRCRRATLEELVAAALIHYPGYVDPATRQPINVETAITLLERQRQQGPRLRLWQRLYRQVRRYLYGRY</sequence>
<evidence type="ECO:0000313" key="2">
    <source>
        <dbReference type="EMBL" id="XBO70917.1"/>
    </source>
</evidence>
<feature type="compositionally biased region" description="Polar residues" evidence="1">
    <location>
        <begin position="13"/>
        <end position="37"/>
    </location>
</feature>
<dbReference type="GO" id="GO:0015774">
    <property type="term" value="P:polysaccharide transport"/>
    <property type="evidence" value="ECO:0007669"/>
    <property type="project" value="InterPro"/>
</dbReference>
<dbReference type="EMBL" id="CP098827">
    <property type="protein sequence ID" value="XBO70917.1"/>
    <property type="molecule type" value="Genomic_DNA"/>
</dbReference>
<dbReference type="CDD" id="cd16439">
    <property type="entry name" value="beta_Kdo_transferase_KpsC_2"/>
    <property type="match status" value="1"/>
</dbReference>
<gene>
    <name evidence="2" type="ORF">NFG58_20335</name>
</gene>
<feature type="region of interest" description="Disordered" evidence="1">
    <location>
        <begin position="1"/>
        <end position="37"/>
    </location>
</feature>
<protein>
    <submittedName>
        <fullName evidence="2">Capsular polysaccharide biosynthesis protein</fullName>
    </submittedName>
</protein>
<dbReference type="GO" id="GO:0000271">
    <property type="term" value="P:polysaccharide biosynthetic process"/>
    <property type="evidence" value="ECO:0007669"/>
    <property type="project" value="InterPro"/>
</dbReference>